<evidence type="ECO:0000313" key="3">
    <source>
        <dbReference type="Proteomes" id="UP000319627"/>
    </source>
</evidence>
<dbReference type="SUPFAM" id="SSF81593">
    <property type="entry name" value="Nucleotidyltransferase substrate binding subunit/domain"/>
    <property type="match status" value="1"/>
</dbReference>
<accession>A0A562J0H4</accession>
<dbReference type="GO" id="GO:0016779">
    <property type="term" value="F:nucleotidyltransferase activity"/>
    <property type="evidence" value="ECO:0007669"/>
    <property type="project" value="InterPro"/>
</dbReference>
<dbReference type="InterPro" id="IPR002934">
    <property type="entry name" value="Polymerase_NTP_transf_dom"/>
</dbReference>
<dbReference type="Gene3D" id="3.30.460.10">
    <property type="entry name" value="Beta Polymerase, domain 2"/>
    <property type="match status" value="1"/>
</dbReference>
<gene>
    <name evidence="2" type="ORF">LX59_00743</name>
</gene>
<dbReference type="Proteomes" id="UP000319627">
    <property type="component" value="Unassembled WGS sequence"/>
</dbReference>
<protein>
    <recommendedName>
        <fullName evidence="1">Polymerase nucleotidyl transferase domain-containing protein</fullName>
    </recommendedName>
</protein>
<name>A0A562J0H4_9GAMM</name>
<sequence length="270" mass="30665">MSMRLTDSQQETIIALTRQELGPSVRIWLFGSRVNNQQRGGDIDLLIETDQALENRILAAARLDAALQIALGEQKFDILVVDPNTQLSPIHRIAKTQGIELTSPYNPEHLRLLNLMEVVRREASWLQRAEKRLFAYELNSDWFSGLEQNDAASETLEAFVSRFTRLQDNLGDKLIPACLRALAERTGSALDNLNRAEKLGLLWSTQDWLAARTLRNRMVHEYQPAAEDLIQALYAARQLIPHFIDTYNAINLSLSHSLNIQGDWPEPLTL</sequence>
<evidence type="ECO:0000313" key="2">
    <source>
        <dbReference type="EMBL" id="TWH76698.1"/>
    </source>
</evidence>
<dbReference type="AlphaFoldDB" id="A0A562J0H4"/>
<dbReference type="InterPro" id="IPR043519">
    <property type="entry name" value="NT_sf"/>
</dbReference>
<dbReference type="CDD" id="cd05403">
    <property type="entry name" value="NT_KNTase_like"/>
    <property type="match status" value="1"/>
</dbReference>
<feature type="domain" description="Polymerase nucleotidyl transferase" evidence="1">
    <location>
        <begin position="19"/>
        <end position="59"/>
    </location>
</feature>
<proteinExistence type="predicted"/>
<dbReference type="SUPFAM" id="SSF81301">
    <property type="entry name" value="Nucleotidyltransferase"/>
    <property type="match status" value="1"/>
</dbReference>
<comment type="caution">
    <text evidence="2">The sequence shown here is derived from an EMBL/GenBank/DDBJ whole genome shotgun (WGS) entry which is preliminary data.</text>
</comment>
<evidence type="ECO:0000259" key="1">
    <source>
        <dbReference type="Pfam" id="PF01909"/>
    </source>
</evidence>
<dbReference type="Pfam" id="PF01909">
    <property type="entry name" value="NTP_transf_2"/>
    <property type="match status" value="1"/>
</dbReference>
<dbReference type="RefSeq" id="WP_211354811.1">
    <property type="nucleotide sequence ID" value="NZ_VLKG01000002.1"/>
</dbReference>
<keyword evidence="3" id="KW-1185">Reference proteome</keyword>
<dbReference type="Gene3D" id="1.20.120.330">
    <property type="entry name" value="Nucleotidyltransferases domain 2"/>
    <property type="match status" value="1"/>
</dbReference>
<organism evidence="2 3">
    <name type="scientific">Azomonas agilis</name>
    <dbReference type="NCBI Taxonomy" id="116849"/>
    <lineage>
        <taxon>Bacteria</taxon>
        <taxon>Pseudomonadati</taxon>
        <taxon>Pseudomonadota</taxon>
        <taxon>Gammaproteobacteria</taxon>
        <taxon>Pseudomonadales</taxon>
        <taxon>Pseudomonadaceae</taxon>
        <taxon>Azomonas</taxon>
    </lineage>
</organism>
<reference evidence="2 3" key="1">
    <citation type="submission" date="2019-07" db="EMBL/GenBank/DDBJ databases">
        <title>Genomic Encyclopedia of Type Strains, Phase I: the one thousand microbial genomes (KMG-I) project.</title>
        <authorList>
            <person name="Kyrpides N."/>
        </authorList>
    </citation>
    <scope>NUCLEOTIDE SEQUENCE [LARGE SCALE GENOMIC DNA]</scope>
    <source>
        <strain evidence="2 3">DSM 375</strain>
    </source>
</reference>
<dbReference type="EMBL" id="VLKG01000002">
    <property type="protein sequence ID" value="TWH76698.1"/>
    <property type="molecule type" value="Genomic_DNA"/>
</dbReference>